<reference evidence="3 4" key="1">
    <citation type="submission" date="2018-09" db="EMBL/GenBank/DDBJ databases">
        <title>Genomic Encyclopedia of Archaeal and Bacterial Type Strains, Phase II (KMG-II): from individual species to whole genera.</title>
        <authorList>
            <person name="Goeker M."/>
        </authorList>
    </citation>
    <scope>NUCLEOTIDE SEQUENCE [LARGE SCALE GENOMIC DNA]</scope>
    <source>
        <strain evidence="3 4">DSM 27148</strain>
    </source>
</reference>
<dbReference type="SUPFAM" id="SSF55008">
    <property type="entry name" value="HMA, heavy metal-associated domain"/>
    <property type="match status" value="1"/>
</dbReference>
<accession>A0A419W7I3</accession>
<comment type="caution">
    <text evidence="3">The sequence shown here is derived from an EMBL/GenBank/DDBJ whole genome shotgun (WGS) entry which is preliminary data.</text>
</comment>
<dbReference type="GO" id="GO:0005507">
    <property type="term" value="F:copper ion binding"/>
    <property type="evidence" value="ECO:0007669"/>
    <property type="project" value="InterPro"/>
</dbReference>
<evidence type="ECO:0000256" key="1">
    <source>
        <dbReference type="SAM" id="SignalP"/>
    </source>
</evidence>
<keyword evidence="1" id="KW-0732">Signal</keyword>
<dbReference type="InterPro" id="IPR000428">
    <property type="entry name" value="Cu-bd"/>
</dbReference>
<keyword evidence="4" id="KW-1185">Reference proteome</keyword>
<evidence type="ECO:0000259" key="2">
    <source>
        <dbReference type="PROSITE" id="PS50846"/>
    </source>
</evidence>
<dbReference type="Gene3D" id="3.30.70.100">
    <property type="match status" value="1"/>
</dbReference>
<evidence type="ECO:0000313" key="3">
    <source>
        <dbReference type="EMBL" id="RKD91424.1"/>
    </source>
</evidence>
<dbReference type="InterPro" id="IPR006121">
    <property type="entry name" value="HMA_dom"/>
</dbReference>
<evidence type="ECO:0000313" key="4">
    <source>
        <dbReference type="Proteomes" id="UP000283387"/>
    </source>
</evidence>
<dbReference type="CDD" id="cd00371">
    <property type="entry name" value="HMA"/>
    <property type="match status" value="1"/>
</dbReference>
<dbReference type="PROSITE" id="PS50846">
    <property type="entry name" value="HMA_2"/>
    <property type="match status" value="1"/>
</dbReference>
<dbReference type="InterPro" id="IPR036163">
    <property type="entry name" value="HMA_dom_sf"/>
</dbReference>
<protein>
    <submittedName>
        <fullName evidence="3">Copper chaperone CopZ</fullName>
    </submittedName>
</protein>
<dbReference type="PROSITE" id="PS51257">
    <property type="entry name" value="PROKAR_LIPOPROTEIN"/>
    <property type="match status" value="1"/>
</dbReference>
<sequence length="105" mass="11239">MKLKAILLILAVALFAACSNSAKQATEPTEEAPVKPVEVVYHVEGMTCDHCEESIQKGVTALPGISLVEANHEDSTTKVIYDPSKTDEKAIAEAIAQRGYTVVPN</sequence>
<organism evidence="3 4">
    <name type="scientific">Mangrovibacterium diazotrophicum</name>
    <dbReference type="NCBI Taxonomy" id="1261403"/>
    <lineage>
        <taxon>Bacteria</taxon>
        <taxon>Pseudomonadati</taxon>
        <taxon>Bacteroidota</taxon>
        <taxon>Bacteroidia</taxon>
        <taxon>Marinilabiliales</taxon>
        <taxon>Prolixibacteraceae</taxon>
        <taxon>Mangrovibacterium</taxon>
    </lineage>
</organism>
<dbReference type="Pfam" id="PF00403">
    <property type="entry name" value="HMA"/>
    <property type="match status" value="1"/>
</dbReference>
<feature type="domain" description="HMA" evidence="2">
    <location>
        <begin position="37"/>
        <end position="103"/>
    </location>
</feature>
<dbReference type="RefSeq" id="WP_211338017.1">
    <property type="nucleotide sequence ID" value="NZ_RAPN01000001.1"/>
</dbReference>
<feature type="chain" id="PRO_5019342377" evidence="1">
    <location>
        <begin position="26"/>
        <end position="105"/>
    </location>
</feature>
<dbReference type="GO" id="GO:0006825">
    <property type="term" value="P:copper ion transport"/>
    <property type="evidence" value="ECO:0007669"/>
    <property type="project" value="InterPro"/>
</dbReference>
<dbReference type="EMBL" id="RAPN01000001">
    <property type="protein sequence ID" value="RKD91424.1"/>
    <property type="molecule type" value="Genomic_DNA"/>
</dbReference>
<dbReference type="Proteomes" id="UP000283387">
    <property type="component" value="Unassembled WGS sequence"/>
</dbReference>
<dbReference type="AlphaFoldDB" id="A0A419W7I3"/>
<gene>
    <name evidence="3" type="ORF">BC643_1777</name>
</gene>
<feature type="signal peptide" evidence="1">
    <location>
        <begin position="1"/>
        <end position="25"/>
    </location>
</feature>
<dbReference type="PRINTS" id="PR00944">
    <property type="entry name" value="CUEXPORT"/>
</dbReference>
<name>A0A419W7I3_9BACT</name>
<proteinExistence type="predicted"/>